<dbReference type="InterPro" id="IPR013088">
    <property type="entry name" value="Znf_NHR/GATA"/>
</dbReference>
<sequence length="545" mass="60131">MDGHQSQSQLSQPIISIDRSSASPDLDQIWPLDCLLDFDSNNQFKQQLPIPSAIDLQPISNQNLTNNVGGELGRLGVMMTDRCLRDGDGTEIGSEELAGELSRRTTIGYPLSPVGISQTMAAVERNDETKNNSSSNTNSNTNNQMVTSTSTSSNQKQVLPRLSSLQVAPKLSPSSGSGSRSGSGSGSGHTSYLPDLTRRKEWEKRLVDDLEDLIQIIKSDGTIQFISKSFRRLLSPSQSRTSTYSQEMMIVGKSIYDKLCFDGLDAQNLRNQIRIISSEPSTTLHCFLRFKKLDSMVGFVILEMTGHLVKHSTSIQDCGDELIYLSGRLHPSSFSRLEDHFLELMIENQQMTEILSSLSSNSLSPTSSNRPRNNSTSSESQNQSSSMFKRRMALERFDRQVIPSEIQNVDGELTSNHQLYNQRSSISSSNPGKSSIVIGGSEDETIKEGEMSFVRNINDDSEDYQLSAQQLNNSVSSCNESGNFNIIDNGNNFSTTGSSRKSGNSAIEFVCKECGVTDSPEWRKGPMGRKTLCNACGLRWAKRSK</sequence>
<evidence type="ECO:0000256" key="3">
    <source>
        <dbReference type="ARBA" id="ARBA00022833"/>
    </source>
</evidence>
<dbReference type="GO" id="GO:0008270">
    <property type="term" value="F:zinc ion binding"/>
    <property type="evidence" value="ECO:0007669"/>
    <property type="project" value="UniProtKB-KW"/>
</dbReference>
<proteinExistence type="predicted"/>
<reference evidence="7" key="1">
    <citation type="submission" date="2022-06" db="EMBL/GenBank/DDBJ databases">
        <authorList>
            <consortium name="SYNGENTA / RWTH Aachen University"/>
        </authorList>
    </citation>
    <scope>NUCLEOTIDE SEQUENCE</scope>
</reference>
<keyword evidence="2 4" id="KW-0863">Zinc-finger</keyword>
<accession>A0AAV0BN87</accession>
<dbReference type="GO" id="GO:0006355">
    <property type="term" value="P:regulation of DNA-templated transcription"/>
    <property type="evidence" value="ECO:0007669"/>
    <property type="project" value="InterPro"/>
</dbReference>
<dbReference type="SUPFAM" id="SSF57716">
    <property type="entry name" value="Glucocorticoid receptor-like (DNA-binding domain)"/>
    <property type="match status" value="1"/>
</dbReference>
<evidence type="ECO:0000313" key="7">
    <source>
        <dbReference type="EMBL" id="CAH7688185.1"/>
    </source>
</evidence>
<name>A0AAV0BN87_PHAPC</name>
<dbReference type="Pfam" id="PF00320">
    <property type="entry name" value="GATA"/>
    <property type="match status" value="1"/>
</dbReference>
<dbReference type="InterPro" id="IPR000679">
    <property type="entry name" value="Znf_GATA"/>
</dbReference>
<dbReference type="GO" id="GO:0043565">
    <property type="term" value="F:sequence-specific DNA binding"/>
    <property type="evidence" value="ECO:0007669"/>
    <property type="project" value="InterPro"/>
</dbReference>
<feature type="compositionally biased region" description="Low complexity" evidence="5">
    <location>
        <begin position="131"/>
        <end position="154"/>
    </location>
</feature>
<organism evidence="7 8">
    <name type="scientific">Phakopsora pachyrhizi</name>
    <name type="common">Asian soybean rust disease fungus</name>
    <dbReference type="NCBI Taxonomy" id="170000"/>
    <lineage>
        <taxon>Eukaryota</taxon>
        <taxon>Fungi</taxon>
        <taxon>Dikarya</taxon>
        <taxon>Basidiomycota</taxon>
        <taxon>Pucciniomycotina</taxon>
        <taxon>Pucciniomycetes</taxon>
        <taxon>Pucciniales</taxon>
        <taxon>Phakopsoraceae</taxon>
        <taxon>Phakopsora</taxon>
    </lineage>
</organism>
<evidence type="ECO:0000313" key="8">
    <source>
        <dbReference type="Proteomes" id="UP001153365"/>
    </source>
</evidence>
<dbReference type="Proteomes" id="UP001153365">
    <property type="component" value="Unassembled WGS sequence"/>
</dbReference>
<dbReference type="PROSITE" id="PS50114">
    <property type="entry name" value="GATA_ZN_FINGER_2"/>
    <property type="match status" value="1"/>
</dbReference>
<dbReference type="PROSITE" id="PS00344">
    <property type="entry name" value="GATA_ZN_FINGER_1"/>
    <property type="match status" value="1"/>
</dbReference>
<evidence type="ECO:0000256" key="2">
    <source>
        <dbReference type="ARBA" id="ARBA00022771"/>
    </source>
</evidence>
<dbReference type="EMBL" id="CALTRL010005963">
    <property type="protein sequence ID" value="CAH7688185.1"/>
    <property type="molecule type" value="Genomic_DNA"/>
</dbReference>
<dbReference type="PANTHER" id="PTHR45658">
    <property type="entry name" value="GATA TRANSCRIPTION FACTOR"/>
    <property type="match status" value="1"/>
</dbReference>
<evidence type="ECO:0000256" key="1">
    <source>
        <dbReference type="ARBA" id="ARBA00022723"/>
    </source>
</evidence>
<protein>
    <submittedName>
        <fullName evidence="7">Expressed protein</fullName>
    </submittedName>
</protein>
<feature type="region of interest" description="Disordered" evidence="5">
    <location>
        <begin position="358"/>
        <end position="387"/>
    </location>
</feature>
<dbReference type="InterPro" id="IPR051140">
    <property type="entry name" value="GATA_TF"/>
</dbReference>
<dbReference type="Gene3D" id="3.30.50.10">
    <property type="entry name" value="Erythroid Transcription Factor GATA-1, subunit A"/>
    <property type="match status" value="1"/>
</dbReference>
<keyword evidence="1" id="KW-0479">Metal-binding</keyword>
<evidence type="ECO:0000256" key="4">
    <source>
        <dbReference type="PROSITE-ProRule" id="PRU00094"/>
    </source>
</evidence>
<feature type="domain" description="GATA-type" evidence="6">
    <location>
        <begin position="511"/>
        <end position="538"/>
    </location>
</feature>
<dbReference type="SMART" id="SM00401">
    <property type="entry name" value="ZnF_GATA"/>
    <property type="match status" value="1"/>
</dbReference>
<dbReference type="PANTHER" id="PTHR45658:SF18">
    <property type="entry name" value="PROTEIN GAT2"/>
    <property type="match status" value="1"/>
</dbReference>
<gene>
    <name evidence="7" type="ORF">PPACK8108_LOCUS23113</name>
</gene>
<comment type="caution">
    <text evidence="7">The sequence shown here is derived from an EMBL/GenBank/DDBJ whole genome shotgun (WGS) entry which is preliminary data.</text>
</comment>
<feature type="region of interest" description="Disordered" evidence="5">
    <location>
        <begin position="126"/>
        <end position="194"/>
    </location>
</feature>
<feature type="compositionally biased region" description="Low complexity" evidence="5">
    <location>
        <begin position="358"/>
        <end position="386"/>
    </location>
</feature>
<evidence type="ECO:0000259" key="6">
    <source>
        <dbReference type="PROSITE" id="PS50114"/>
    </source>
</evidence>
<dbReference type="AlphaFoldDB" id="A0AAV0BN87"/>
<evidence type="ECO:0000256" key="5">
    <source>
        <dbReference type="SAM" id="MobiDB-lite"/>
    </source>
</evidence>
<keyword evidence="3" id="KW-0862">Zinc</keyword>
<dbReference type="CDD" id="cd00202">
    <property type="entry name" value="ZnF_GATA"/>
    <property type="match status" value="1"/>
</dbReference>
<keyword evidence="8" id="KW-1185">Reference proteome</keyword>